<feature type="region of interest" description="Disordered" evidence="1">
    <location>
        <begin position="1065"/>
        <end position="1111"/>
    </location>
</feature>
<evidence type="ECO:0008006" key="6">
    <source>
        <dbReference type="Google" id="ProtNLM"/>
    </source>
</evidence>
<dbReference type="InterPro" id="IPR025266">
    <property type="entry name" value="TerB_N"/>
</dbReference>
<evidence type="ECO:0000256" key="1">
    <source>
        <dbReference type="SAM" id="MobiDB-lite"/>
    </source>
</evidence>
<dbReference type="PATRIC" id="fig|1886670.3.peg.4344"/>
<feature type="domain" description="TerB-C" evidence="3">
    <location>
        <begin position="1007"/>
        <end position="1198"/>
    </location>
</feature>
<organism evidence="4 5">
    <name type="scientific">Paenibacillus nuruki</name>
    <dbReference type="NCBI Taxonomy" id="1886670"/>
    <lineage>
        <taxon>Bacteria</taxon>
        <taxon>Bacillati</taxon>
        <taxon>Bacillota</taxon>
        <taxon>Bacilli</taxon>
        <taxon>Bacillales</taxon>
        <taxon>Paenibacillaceae</taxon>
        <taxon>Paenibacillus</taxon>
    </lineage>
</organism>
<reference evidence="4 5" key="1">
    <citation type="submission" date="2016-08" db="EMBL/GenBank/DDBJ databases">
        <title>Genome sequencing of Paenibacillus sp. TI45-13ar, isolated from Korean traditional nuruk.</title>
        <authorList>
            <person name="Kim S.-J."/>
        </authorList>
    </citation>
    <scope>NUCLEOTIDE SEQUENCE [LARGE SCALE GENOMIC DNA]</scope>
    <source>
        <strain evidence="4 5">TI45-13ar</strain>
    </source>
</reference>
<dbReference type="EMBL" id="MDER01000086">
    <property type="protein sequence ID" value="ODP26473.1"/>
    <property type="molecule type" value="Genomic_DNA"/>
</dbReference>
<evidence type="ECO:0000313" key="4">
    <source>
        <dbReference type="EMBL" id="ODP26473.1"/>
    </source>
</evidence>
<dbReference type="Pfam" id="PF13208">
    <property type="entry name" value="TerB_N"/>
    <property type="match status" value="1"/>
</dbReference>
<dbReference type="RefSeq" id="WP_069329618.1">
    <property type="nucleotide sequence ID" value="NZ_MDER01000086.1"/>
</dbReference>
<evidence type="ECO:0000313" key="5">
    <source>
        <dbReference type="Proteomes" id="UP000094578"/>
    </source>
</evidence>
<comment type="caution">
    <text evidence="4">The sequence shown here is derived from an EMBL/GenBank/DDBJ whole genome shotgun (WGS) entry which is preliminary data.</text>
</comment>
<accession>A0A1E3KYJ0</accession>
<feature type="compositionally biased region" description="Polar residues" evidence="1">
    <location>
        <begin position="1068"/>
        <end position="1097"/>
    </location>
</feature>
<gene>
    <name evidence="4" type="ORF">PTI45_04313</name>
</gene>
<sequence length="1212" mass="138147">MHSPSPISYTDRTYTALLSFEEDRGFFLHISRADGVVEEEQAEEVQQMVMGKTLRNADHRWQHSSYGHSECLLKPEEAHKLYTRLARLVPGTLELFDGTPIDASYDGSAEAVLSGGSEPTTTIAISTSAESSYAVDDLDHYLEDTVDEEIIYGIDPAYAQDQNFQVADDYIPYAAPEEFTDGVHVEAKWVLEGRRDAKNGVGQVTAVPMIEISGIRYPAVELSRRLGASGTYVGLHEHGQIEADVLRELGLGPMGRMADGTSLDKNSKLTSQEIIQRGSERLSGPWEQLLIPDLVLPTERDLEQHFEFLTHWGISGGILGGMMRHSESLQHFLEEYIRKFPACKIAIIGKKPLLTGLQKLWQPTLGSYWQEASELSSKTSTAKNKSTLPLIAVPASLLTGRAAILPGGVDIAIYLEPDELTDSVTSKVYKAMNKLTTRLRLAIYAEGQQLDEPHMRTAQTSLLKLFHSVVREYAIVDPDHPLTELPPAFPMMVKRALQSGLPQVSERKGGFAEFEWGTEERGLRIPERPADISIDTTDTTLDEDWKKDHIIYDHQGWLQSFQYKKEDTPSVNLSPESISERPSRDRDPDEISGYEMELQQPATYKVVNSKQQASYIPVDCASMSSWKIPPIDDAEHQVVHSQDAVENPVAEINLELPDHRIQHDHEEAATMNTDLAPVYVSYAESSNSTLVETDEELRSKSAIQTAEHIFAKRAHEMIEHREEEAEFVPFMSYWPTYESMTWRQKKWYFYWRQEVREGRYPATNLSYIFLMCYEIINGAGWQQPLEGHQYLMNLWRQYRKKFIKLDRYIPQWVLDFGQVHGLNESLSELMIAAPDHLPTELDDLEWERIWSSQPVQIPFELLHRLLDYDIERSRFYVEKGSEWIQEYVPKVLAAVDAFLEKQQGARLIQIFRPTVYRETERYLFRSAVYDSTIYGRTATVRRLPLCEHKPLRDFLTSIVKLTENELRRHLEFSGRLRINPPIEPEIARLIERYIKRIFTVQEEVPAPRQVQIDTSVLEQLQADSDVVRQMLTLREEEKISSEEEWTTWIAEHAVAVDAPALEAKEQLEQTQQSAPEPTMQQAEQVQGTEQLQSTAQVENEEQLPVASPSLSNIQPTDLSTITILSPLPAEWDEAWQDWIDGLQPHHIQFLAGLLDEVSDSVLRDIASKGGTMPALLVDEINDLAMDTIGDLLLEEGTIMEEYRTVLDAIIMR</sequence>
<protein>
    <recommendedName>
        <fullName evidence="6">TerB-C domain-containing protein</fullName>
    </recommendedName>
</protein>
<keyword evidence="5" id="KW-1185">Reference proteome</keyword>
<proteinExistence type="predicted"/>
<dbReference type="Proteomes" id="UP000094578">
    <property type="component" value="Unassembled WGS sequence"/>
</dbReference>
<feature type="domain" description="TerB N-terminal" evidence="2">
    <location>
        <begin position="701"/>
        <end position="902"/>
    </location>
</feature>
<evidence type="ECO:0000259" key="3">
    <source>
        <dbReference type="Pfam" id="PF15615"/>
    </source>
</evidence>
<dbReference type="InterPro" id="IPR028932">
    <property type="entry name" value="TerB-C"/>
</dbReference>
<dbReference type="Pfam" id="PF15615">
    <property type="entry name" value="TerB_C"/>
    <property type="match status" value="1"/>
</dbReference>
<name>A0A1E3KYJ0_9BACL</name>
<feature type="compositionally biased region" description="Basic and acidic residues" evidence="1">
    <location>
        <begin position="578"/>
        <end position="589"/>
    </location>
</feature>
<dbReference type="STRING" id="1886670.PTI45_04313"/>
<dbReference type="AlphaFoldDB" id="A0A1E3KYJ0"/>
<feature type="region of interest" description="Disordered" evidence="1">
    <location>
        <begin position="566"/>
        <end position="590"/>
    </location>
</feature>
<evidence type="ECO:0000259" key="2">
    <source>
        <dbReference type="Pfam" id="PF13208"/>
    </source>
</evidence>